<sequence length="234" mass="26062">MPDPARTLEPVTDEMLAFPWEDDLAPAAPAPPPPPPHLTRIVAHSSDRVAWLRARSFGITATDVARLATDASLQAVALEKLYGSGFGGNRYTDHGREREPEIARWVEAEHGIVPSAHLFHAEGQRRHLATPDGVGLRADGRLELAEIKTTAKPWRSIPRNYLRQIWWQQYVLGADRSLIVWEQHVDFVPVHDIPKWKWIDRDEAEIAALVARANDLIALIVRMANAPAGARGLA</sequence>
<organism evidence="2 3">
    <name type="scientific">Clavibacter michiganensis</name>
    <dbReference type="NCBI Taxonomy" id="28447"/>
    <lineage>
        <taxon>Bacteria</taxon>
        <taxon>Bacillati</taxon>
        <taxon>Actinomycetota</taxon>
        <taxon>Actinomycetes</taxon>
        <taxon>Micrococcales</taxon>
        <taxon>Microbacteriaceae</taxon>
        <taxon>Clavibacter</taxon>
    </lineage>
</organism>
<dbReference type="SUPFAM" id="SSF52980">
    <property type="entry name" value="Restriction endonuclease-like"/>
    <property type="match status" value="1"/>
</dbReference>
<dbReference type="InterPro" id="IPR011335">
    <property type="entry name" value="Restrct_endonuc-II-like"/>
</dbReference>
<gene>
    <name evidence="2" type="ORF">BFL34_02071</name>
</gene>
<dbReference type="InterPro" id="IPR011604">
    <property type="entry name" value="PDDEXK-like_dom_sf"/>
</dbReference>
<proteinExistence type="predicted"/>
<evidence type="ECO:0000259" key="1">
    <source>
        <dbReference type="Pfam" id="PF09588"/>
    </source>
</evidence>
<name>A0A251Y6L6_9MICO</name>
<dbReference type="Gene3D" id="3.90.320.10">
    <property type="match status" value="1"/>
</dbReference>
<feature type="domain" description="YqaJ viral recombinase" evidence="1">
    <location>
        <begin position="51"/>
        <end position="173"/>
    </location>
</feature>
<dbReference type="InterPro" id="IPR019080">
    <property type="entry name" value="YqaJ_viral_recombinase"/>
</dbReference>
<evidence type="ECO:0000313" key="2">
    <source>
        <dbReference type="EMBL" id="OUE19924.1"/>
    </source>
</evidence>
<dbReference type="Proteomes" id="UP000194837">
    <property type="component" value="Unassembled WGS sequence"/>
</dbReference>
<evidence type="ECO:0000313" key="3">
    <source>
        <dbReference type="Proteomes" id="UP000194837"/>
    </source>
</evidence>
<comment type="caution">
    <text evidence="2">The sequence shown here is derived from an EMBL/GenBank/DDBJ whole genome shotgun (WGS) entry which is preliminary data.</text>
</comment>
<dbReference type="Pfam" id="PF09588">
    <property type="entry name" value="YqaJ"/>
    <property type="match status" value="1"/>
</dbReference>
<dbReference type="AlphaFoldDB" id="A0A251Y6L6"/>
<reference evidence="2 3" key="1">
    <citation type="submission" date="2016-08" db="EMBL/GenBank/DDBJ databases">
        <title>Genome sequence of Clavibacter michiganensis spp strain CFBP7494.</title>
        <authorList>
            <person name="Thapa S.P."/>
            <person name="Coaker G."/>
            <person name="Jacques M.-A."/>
        </authorList>
    </citation>
    <scope>NUCLEOTIDE SEQUENCE [LARGE SCALE GENOMIC DNA]</scope>
    <source>
        <strain evidence="2">CFBP7494</strain>
    </source>
</reference>
<dbReference type="EMBL" id="MDJW01000009">
    <property type="protein sequence ID" value="OUE19924.1"/>
    <property type="molecule type" value="Genomic_DNA"/>
</dbReference>
<accession>A0A251Y6L6</accession>
<protein>
    <submittedName>
        <fullName evidence="2">YqaJ-like viral recombinase domain protein</fullName>
    </submittedName>
</protein>